<dbReference type="AlphaFoldDB" id="A0A8J5K4U2"/>
<evidence type="ECO:0000256" key="1">
    <source>
        <dbReference type="ARBA" id="ARBA00010236"/>
    </source>
</evidence>
<dbReference type="SUPFAM" id="SSF52540">
    <property type="entry name" value="P-loop containing nucleoside triphosphate hydrolases"/>
    <property type="match status" value="1"/>
</dbReference>
<comment type="similarity">
    <text evidence="1">Belongs to the WSCD family.</text>
</comment>
<evidence type="ECO:0000313" key="2">
    <source>
        <dbReference type="EMBL" id="KAG7167583.1"/>
    </source>
</evidence>
<dbReference type="InterPro" id="IPR027417">
    <property type="entry name" value="P-loop_NTPase"/>
</dbReference>
<proteinExistence type="inferred from homology"/>
<evidence type="ECO:0000313" key="3">
    <source>
        <dbReference type="Proteomes" id="UP000747542"/>
    </source>
</evidence>
<comment type="caution">
    <text evidence="2">The sequence shown here is derived from an EMBL/GenBank/DDBJ whole genome shotgun (WGS) entry which is preliminary data.</text>
</comment>
<reference evidence="2" key="1">
    <citation type="journal article" date="2021" name="Sci. Adv.">
        <title>The American lobster genome reveals insights on longevity, neural, and immune adaptations.</title>
        <authorList>
            <person name="Polinski J.M."/>
            <person name="Zimin A.V."/>
            <person name="Clark K.F."/>
            <person name="Kohn A.B."/>
            <person name="Sadowski N."/>
            <person name="Timp W."/>
            <person name="Ptitsyn A."/>
            <person name="Khanna P."/>
            <person name="Romanova D.Y."/>
            <person name="Williams P."/>
            <person name="Greenwood S.J."/>
            <person name="Moroz L.L."/>
            <person name="Walt D.R."/>
            <person name="Bodnar A.G."/>
        </authorList>
    </citation>
    <scope>NUCLEOTIDE SEQUENCE</scope>
    <source>
        <strain evidence="2">GMGI-L3</strain>
    </source>
</reference>
<dbReference type="EMBL" id="JAHLQT010021643">
    <property type="protein sequence ID" value="KAG7167583.1"/>
    <property type="molecule type" value="Genomic_DNA"/>
</dbReference>
<name>A0A8J5K4U2_HOMAM</name>
<protein>
    <submittedName>
        <fullName evidence="2">WSC domain-containing protein 1-like 6</fullName>
    </submittedName>
</protein>
<dbReference type="PANTHER" id="PTHR45964">
    <property type="entry name" value="WSCD FAMILY MEMBER CG9164"/>
    <property type="match status" value="1"/>
</dbReference>
<accession>A0A8J5K4U2</accession>
<keyword evidence="3" id="KW-1185">Reference proteome</keyword>
<sequence length="258" mass="29151">MKKRVERHLHVAMACVLMALYVFVNGVPGRPPPPGDKLQLDMTGASWRSWQGDDPGSPCVDYETRFGHDVARVWLVSFPCSGNTWVRYLLESATGVFTGSAYKDKILYEAGMFGEMEAPSSGRTLVQKTHGGAVYGSFRQFVAETTLLWEEVTTDRLLWSSGPLYVLHYEHLLQNTTHHLRHLLHFLRVQKDEGRMACVSTHLTGSFKRSGNNSNFDPFTKDEKMRMTSAVKRVNRLLLLLGYPQPPVYEGFLVPTSL</sequence>
<dbReference type="Gene3D" id="3.40.50.300">
    <property type="entry name" value="P-loop containing nucleotide triphosphate hydrolases"/>
    <property type="match status" value="1"/>
</dbReference>
<dbReference type="InterPro" id="IPR051589">
    <property type="entry name" value="Sialate-O-sulfotransferase"/>
</dbReference>
<organism evidence="2 3">
    <name type="scientific">Homarus americanus</name>
    <name type="common">American lobster</name>
    <dbReference type="NCBI Taxonomy" id="6706"/>
    <lineage>
        <taxon>Eukaryota</taxon>
        <taxon>Metazoa</taxon>
        <taxon>Ecdysozoa</taxon>
        <taxon>Arthropoda</taxon>
        <taxon>Crustacea</taxon>
        <taxon>Multicrustacea</taxon>
        <taxon>Malacostraca</taxon>
        <taxon>Eumalacostraca</taxon>
        <taxon>Eucarida</taxon>
        <taxon>Decapoda</taxon>
        <taxon>Pleocyemata</taxon>
        <taxon>Astacidea</taxon>
        <taxon>Nephropoidea</taxon>
        <taxon>Nephropidae</taxon>
        <taxon>Homarus</taxon>
    </lineage>
</organism>
<dbReference type="PANTHER" id="PTHR45964:SF5">
    <property type="entry name" value="WSCD FAMILY MEMBER CG9164"/>
    <property type="match status" value="1"/>
</dbReference>
<gene>
    <name evidence="2" type="primary">Wscd1-L6</name>
    <name evidence="2" type="ORF">Hamer_G013061</name>
</gene>
<dbReference type="Proteomes" id="UP000747542">
    <property type="component" value="Unassembled WGS sequence"/>
</dbReference>